<dbReference type="InterPro" id="IPR001638">
    <property type="entry name" value="Solute-binding_3/MltF_N"/>
</dbReference>
<evidence type="ECO:0000256" key="1">
    <source>
        <dbReference type="ARBA" id="ARBA00022729"/>
    </source>
</evidence>
<dbReference type="AlphaFoldDB" id="A0A7W7M9P6"/>
<reference evidence="4 5" key="1">
    <citation type="submission" date="2020-08" db="EMBL/GenBank/DDBJ databases">
        <title>Sequencing the genomes of 1000 actinobacteria strains.</title>
        <authorList>
            <person name="Klenk H.-P."/>
        </authorList>
    </citation>
    <scope>NUCLEOTIDE SEQUENCE [LARGE SCALE GENOMIC DNA]</scope>
    <source>
        <strain evidence="4 5">DSM 45809</strain>
    </source>
</reference>
<accession>A0A7W7M9P6</accession>
<keyword evidence="1 2" id="KW-0732">Signal</keyword>
<dbReference type="Gene3D" id="3.40.190.10">
    <property type="entry name" value="Periplasmic binding protein-like II"/>
    <property type="match status" value="2"/>
</dbReference>
<dbReference type="PANTHER" id="PTHR35936:SF17">
    <property type="entry name" value="ARGININE-BINDING EXTRACELLULAR PROTEIN ARTP"/>
    <property type="match status" value="1"/>
</dbReference>
<comment type="caution">
    <text evidence="4">The sequence shown here is derived from an EMBL/GenBank/DDBJ whole genome shotgun (WGS) entry which is preliminary data.</text>
</comment>
<dbReference type="EMBL" id="JACHNB010000001">
    <property type="protein sequence ID" value="MBB4742081.1"/>
    <property type="molecule type" value="Genomic_DNA"/>
</dbReference>
<evidence type="ECO:0000256" key="2">
    <source>
        <dbReference type="SAM" id="SignalP"/>
    </source>
</evidence>
<name>A0A7W7M9P6_9ACTN</name>
<dbReference type="Pfam" id="PF00497">
    <property type="entry name" value="SBP_bac_3"/>
    <property type="match status" value="1"/>
</dbReference>
<dbReference type="RefSeq" id="WP_185042498.1">
    <property type="nucleotide sequence ID" value="NZ_BAABFG010000005.1"/>
</dbReference>
<evidence type="ECO:0000259" key="3">
    <source>
        <dbReference type="SMART" id="SM00062"/>
    </source>
</evidence>
<gene>
    <name evidence="4" type="ORF">BJY16_005540</name>
</gene>
<feature type="signal peptide" evidence="2">
    <location>
        <begin position="1"/>
        <end position="18"/>
    </location>
</feature>
<dbReference type="PANTHER" id="PTHR35936">
    <property type="entry name" value="MEMBRANE-BOUND LYTIC MUREIN TRANSGLYCOSYLASE F"/>
    <property type="match status" value="1"/>
</dbReference>
<evidence type="ECO:0000313" key="5">
    <source>
        <dbReference type="Proteomes" id="UP000546162"/>
    </source>
</evidence>
<dbReference type="PROSITE" id="PS51257">
    <property type="entry name" value="PROKAR_LIPOPROTEIN"/>
    <property type="match status" value="1"/>
</dbReference>
<organism evidence="4 5">
    <name type="scientific">Actinoplanes octamycinicus</name>
    <dbReference type="NCBI Taxonomy" id="135948"/>
    <lineage>
        <taxon>Bacteria</taxon>
        <taxon>Bacillati</taxon>
        <taxon>Actinomycetota</taxon>
        <taxon>Actinomycetes</taxon>
        <taxon>Micromonosporales</taxon>
        <taxon>Micromonosporaceae</taxon>
        <taxon>Actinoplanes</taxon>
    </lineage>
</organism>
<dbReference type="Proteomes" id="UP000546162">
    <property type="component" value="Unassembled WGS sequence"/>
</dbReference>
<proteinExistence type="predicted"/>
<evidence type="ECO:0000313" key="4">
    <source>
        <dbReference type="EMBL" id="MBB4742081.1"/>
    </source>
</evidence>
<dbReference type="SUPFAM" id="SSF53850">
    <property type="entry name" value="Periplasmic binding protein-like II"/>
    <property type="match status" value="1"/>
</dbReference>
<protein>
    <submittedName>
        <fullName evidence="4">Polar amino acid transport system substrate-binding protein</fullName>
    </submittedName>
</protein>
<dbReference type="SMART" id="SM00062">
    <property type="entry name" value="PBPb"/>
    <property type="match status" value="1"/>
</dbReference>
<feature type="chain" id="PRO_5039263130" evidence="2">
    <location>
        <begin position="19"/>
        <end position="312"/>
    </location>
</feature>
<feature type="domain" description="Solute-binding protein family 3/N-terminal" evidence="3">
    <location>
        <begin position="65"/>
        <end position="299"/>
    </location>
</feature>
<sequence length="312" mass="32350">MRLTFVAPLILAATGLFAAGCSTSSGEAAADPAKTVSVTIDGVGPVGTDPKLVAAVPADIRGKGSLTVATNAPYQPFIAFAQEGKTDAFKGLDYDLFTAASARLGLTVTFTQQPFDGLVPGLQAAKYDAIAGGVTDKRERQQVATFVDYTASGTGFLVRSGNPLGVRTAAELCGHRVAVQKSSNQAAHLATYSKDSCGAAPIQVQEYPENPQAVQALLAGNVDVVAATKVNLVDIAGGLTGKAELVEDPAAPNGWLASPNGFGFLKSRKDLAEAYRAGLQSLVDDGTYTKILDRYKQRAIGLKTITVDQAID</sequence>
<keyword evidence="5" id="KW-1185">Reference proteome</keyword>